<gene>
    <name evidence="2" type="ORF">Bpfe_004229</name>
</gene>
<name>A0AAD8FJE3_BIOPF</name>
<dbReference type="GO" id="GO:0007095">
    <property type="term" value="P:mitotic G2 DNA damage checkpoint signaling"/>
    <property type="evidence" value="ECO:0007669"/>
    <property type="project" value="TreeGrafter"/>
</dbReference>
<evidence type="ECO:0000313" key="3">
    <source>
        <dbReference type="Proteomes" id="UP001233172"/>
    </source>
</evidence>
<dbReference type="GO" id="GO:0005634">
    <property type="term" value="C:nucleus"/>
    <property type="evidence" value="ECO:0007669"/>
    <property type="project" value="TreeGrafter"/>
</dbReference>
<evidence type="ECO:0000259" key="1">
    <source>
        <dbReference type="Pfam" id="PF15749"/>
    </source>
</evidence>
<feature type="domain" description="MRN complex-interacting protein N-terminal" evidence="1">
    <location>
        <begin position="30"/>
        <end position="123"/>
    </location>
</feature>
<evidence type="ECO:0000313" key="2">
    <source>
        <dbReference type="EMBL" id="KAK0066108.1"/>
    </source>
</evidence>
<dbReference type="InterPro" id="IPR049472">
    <property type="entry name" value="MRNIP_N"/>
</dbReference>
<dbReference type="Proteomes" id="UP001233172">
    <property type="component" value="Unassembled WGS sequence"/>
</dbReference>
<protein>
    <submittedName>
        <fullName evidence="2">UPF0544 protein</fullName>
    </submittedName>
</protein>
<dbReference type="PROSITE" id="PS51257">
    <property type="entry name" value="PROKAR_LIPOPROTEIN"/>
    <property type="match status" value="1"/>
</dbReference>
<dbReference type="EMBL" id="JASAOG010000011">
    <property type="protein sequence ID" value="KAK0066108.1"/>
    <property type="molecule type" value="Genomic_DNA"/>
</dbReference>
<reference evidence="2" key="2">
    <citation type="submission" date="2023-04" db="EMBL/GenBank/DDBJ databases">
        <authorList>
            <person name="Bu L."/>
            <person name="Lu L."/>
            <person name="Laidemitt M.R."/>
            <person name="Zhang S.M."/>
            <person name="Mutuku M."/>
            <person name="Mkoji G."/>
            <person name="Steinauer M."/>
            <person name="Loker E.S."/>
        </authorList>
    </citation>
    <scope>NUCLEOTIDE SEQUENCE</scope>
    <source>
        <strain evidence="2">KasaAsao</strain>
        <tissue evidence="2">Whole Snail</tissue>
    </source>
</reference>
<sequence length="356" mass="39656">MMSCRVLCVQYTLSSCLEEMSQTYKTTGKEVLQVTKVSKWKCKLCGEKQSIIKVYGQGTGAECRKHVQKLNTLRGQIDQESQENCLLSVLSHSSQKDSFVSQEESLTKKEHSRNKNTSRWAQFLEISGDNEDVVLEDAPSGTNCQMTTDYKEFQQSNKRTRQEIEQTKNKWTKYSVQTNSSKTFNYKSSNNHIIRTNSNTQSSCSQVNLQHLSVNGNNTTGLSSSNDKKSVTSTSSLNNVDIVQAIGQVNKTEPVKVSSSAINYSFCSRLSNSLNQETVSCSDVHPLKIDSCNLTKTKASAKNVSGTSLKWAAFLENNESEEDCEDELYSDNISGPVFVTSLNEVNPVSKLSEEES</sequence>
<dbReference type="AlphaFoldDB" id="A0AAD8FJE3"/>
<keyword evidence="3" id="KW-1185">Reference proteome</keyword>
<dbReference type="PANTHER" id="PTHR15863:SF2">
    <property type="entry name" value="MRN COMPLEX-INTERACTING PROTEIN"/>
    <property type="match status" value="1"/>
</dbReference>
<dbReference type="PANTHER" id="PTHR15863">
    <property type="entry name" value="MRN COMPLEX-INTERACTING PROTEIN"/>
    <property type="match status" value="1"/>
</dbReference>
<proteinExistence type="predicted"/>
<dbReference type="GO" id="GO:0003682">
    <property type="term" value="F:chromatin binding"/>
    <property type="evidence" value="ECO:0007669"/>
    <property type="project" value="TreeGrafter"/>
</dbReference>
<accession>A0AAD8FJE3</accession>
<dbReference type="Pfam" id="PF15749">
    <property type="entry name" value="MRNIP"/>
    <property type="match status" value="1"/>
</dbReference>
<organism evidence="2 3">
    <name type="scientific">Biomphalaria pfeifferi</name>
    <name type="common">Bloodfluke planorb</name>
    <name type="synonym">Freshwater snail</name>
    <dbReference type="NCBI Taxonomy" id="112525"/>
    <lineage>
        <taxon>Eukaryota</taxon>
        <taxon>Metazoa</taxon>
        <taxon>Spiralia</taxon>
        <taxon>Lophotrochozoa</taxon>
        <taxon>Mollusca</taxon>
        <taxon>Gastropoda</taxon>
        <taxon>Heterobranchia</taxon>
        <taxon>Euthyneura</taxon>
        <taxon>Panpulmonata</taxon>
        <taxon>Hygrophila</taxon>
        <taxon>Lymnaeoidea</taxon>
        <taxon>Planorbidae</taxon>
        <taxon>Biomphalaria</taxon>
    </lineage>
</organism>
<dbReference type="InterPro" id="IPR032739">
    <property type="entry name" value="MRNIP"/>
</dbReference>
<reference evidence="2" key="1">
    <citation type="journal article" date="2023" name="PLoS Negl. Trop. Dis.">
        <title>A genome sequence for Biomphalaria pfeifferi, the major vector snail for the human-infecting parasite Schistosoma mansoni.</title>
        <authorList>
            <person name="Bu L."/>
            <person name="Lu L."/>
            <person name="Laidemitt M.R."/>
            <person name="Zhang S.M."/>
            <person name="Mutuku M."/>
            <person name="Mkoji G."/>
            <person name="Steinauer M."/>
            <person name="Loker E.S."/>
        </authorList>
    </citation>
    <scope>NUCLEOTIDE SEQUENCE</scope>
    <source>
        <strain evidence="2">KasaAsao</strain>
    </source>
</reference>
<comment type="caution">
    <text evidence="2">The sequence shown here is derived from an EMBL/GenBank/DDBJ whole genome shotgun (WGS) entry which is preliminary data.</text>
</comment>